<proteinExistence type="predicted"/>
<feature type="repeat" description="TPR" evidence="1">
    <location>
        <begin position="395"/>
        <end position="428"/>
    </location>
</feature>
<sequence length="1138" mass="123535">MQGGELEAALHSVIARVERYERTGEPEAVMELGTLPDAAPLWYAVMSAQGTSLEVIQALARLHWARSKAHTAKQWDEDLFAAILLYARIGYADARLVPAEVMNLLRSEPTIDHRFLGPHSWGWRATDMLKRQMYTNDLAELDEVVDLFRASTMAYPPDHQLWYGDMSNLVLALRLRYERRSDPADLDRAIRAAESALRTGDPYSRTALQLRDNYSATLARRAKATGDILDATKAVELSKQVMGGILPSDPQRHLFANSLAVSLATRYELTGDLDDIQSAVTHAAEAVTCAPGDDPGQGAYRSNLGTYLLAQFEATGRLELLNSAVESLTKAVTKVGSRHADRSLALMQLGLALHTRYERSGDRQDLHDAVNAVDEALQIEEERSVRRPGLLNTRGHVLCSLGDVTGDRGYLDAAVESYREALRRTPSGHPERALLASNLGNALLERHAGGPFAVRPSFGAVRHLSTGSTGKRLPAMVEKGLRAFFREPCDASSTDLAEAAEAHRLALEEAGPHHPGRASYLNNQGNSARARFLATREESDGEHAAELYRQVRGMVPSHHPAHPKATLNLADTLLQLGSERVEEALFLLRELAGELSAPPSLRIHAASSWGRAEGERGRWQAALEGYAVALDLLPSVASRGLDREVREERLSDWSGLATEAASCAIAASQPNRALELLEQGRGVLWSQLLDARDDMAALRAADPHLADRLAEVEAALDASPQASAGSAEAGGEARWWARAADRRLALAAEYSELLAQASALPGLIGFRRPWKAEQLRRATAGGPVVLVVTSRWRCDALMVDETDTRVVPLTALEHATAAQHGVRYLMALQRYEASRRDETARVALNLAVSSTLHWLWDTVADPVLTALGRTAPPGPEEEWPRVWWCPTGSLALLPVHAACRATPGGLDAPDQADAVMDRVVSSYTPTLRALLESRAERTSAQHPGRVLAIGMPETAGQAPLPQVEAELAGLRARFPDITELRGKAATCEAVRESLRTHAWVHLSCHGGQNLDRPSQGSLLLADGSLSIADLHTEWHAHGEFAFLSACRTALGGAGVPDEAITMASAMQYVGWQHVIGTLWSVGADTAAELCSDVYDTLTAKGKFRPALTAEALHTAVRALRADDDRQPARWAAFIHSGA</sequence>
<keyword evidence="4" id="KW-1185">Reference proteome</keyword>
<name>A0ABM5TC47_9ACTN</name>
<dbReference type="SUPFAM" id="SSF48452">
    <property type="entry name" value="TPR-like"/>
    <property type="match status" value="2"/>
</dbReference>
<keyword evidence="1" id="KW-0802">TPR repeat</keyword>
<dbReference type="EMBL" id="CP011497">
    <property type="protein sequence ID" value="AKJ08543.1"/>
    <property type="molecule type" value="Genomic_DNA"/>
</dbReference>
<gene>
    <name evidence="3" type="ORF">ABB07_00280</name>
</gene>
<dbReference type="InterPro" id="IPR011990">
    <property type="entry name" value="TPR-like_helical_dom_sf"/>
</dbReference>
<dbReference type="Gene3D" id="1.25.40.10">
    <property type="entry name" value="Tetratricopeptide repeat domain"/>
    <property type="match status" value="2"/>
</dbReference>
<dbReference type="InterPro" id="IPR019734">
    <property type="entry name" value="TPR_rpt"/>
</dbReference>
<dbReference type="InterPro" id="IPR024983">
    <property type="entry name" value="CHAT_dom"/>
</dbReference>
<dbReference type="Proteomes" id="UP000035366">
    <property type="component" value="Chromosome"/>
</dbReference>
<dbReference type="Pfam" id="PF12770">
    <property type="entry name" value="CHAT"/>
    <property type="match status" value="1"/>
</dbReference>
<dbReference type="PROSITE" id="PS50005">
    <property type="entry name" value="TPR"/>
    <property type="match status" value="1"/>
</dbReference>
<feature type="domain" description="CHAT" evidence="2">
    <location>
        <begin position="851"/>
        <end position="1138"/>
    </location>
</feature>
<evidence type="ECO:0000259" key="2">
    <source>
        <dbReference type="Pfam" id="PF12770"/>
    </source>
</evidence>
<accession>A0ABM5TC47</accession>
<reference evidence="3 4" key="1">
    <citation type="journal article" date="2015" name="ISME J.">
        <title>Draft Genome Sequence of Streptomyces incarnatus NRRL8089, which Produces the Nucleoside Antibiotic Sinefungin.</title>
        <authorList>
            <person name="Oshima K."/>
            <person name="Hattori M."/>
            <person name="Shimizu H."/>
            <person name="Fukuda K."/>
            <person name="Nemoto M."/>
            <person name="Inagaki K."/>
            <person name="Tamura T."/>
        </authorList>
    </citation>
    <scope>NUCLEOTIDE SEQUENCE [LARGE SCALE GENOMIC DNA]</scope>
    <source>
        <strain evidence="3 4">NRRL 8089</strain>
    </source>
</reference>
<evidence type="ECO:0000256" key="1">
    <source>
        <dbReference type="PROSITE-ProRule" id="PRU00339"/>
    </source>
</evidence>
<protein>
    <recommendedName>
        <fullName evidence="2">CHAT domain-containing protein</fullName>
    </recommendedName>
</protein>
<organism evidence="3 4">
    <name type="scientific">Streptomyces incarnatus</name>
    <dbReference type="NCBI Taxonomy" id="665007"/>
    <lineage>
        <taxon>Bacteria</taxon>
        <taxon>Bacillati</taxon>
        <taxon>Actinomycetota</taxon>
        <taxon>Actinomycetes</taxon>
        <taxon>Kitasatosporales</taxon>
        <taxon>Streptomycetaceae</taxon>
        <taxon>Streptomyces</taxon>
    </lineage>
</organism>
<dbReference type="RefSeq" id="WP_208896669.1">
    <property type="nucleotide sequence ID" value="NZ_CP011497.1"/>
</dbReference>
<evidence type="ECO:0000313" key="3">
    <source>
        <dbReference type="EMBL" id="AKJ08543.1"/>
    </source>
</evidence>
<evidence type="ECO:0000313" key="4">
    <source>
        <dbReference type="Proteomes" id="UP000035366"/>
    </source>
</evidence>